<dbReference type="OrthoDB" id="9766228at2"/>
<evidence type="ECO:0000256" key="1">
    <source>
        <dbReference type="SAM" id="Phobius"/>
    </source>
</evidence>
<proteinExistence type="predicted"/>
<dbReference type="InterPro" id="IPR019196">
    <property type="entry name" value="ABC_transp_unknown"/>
</dbReference>
<organism evidence="3 4">
    <name type="scientific">Ruminococcus albus SY3</name>
    <dbReference type="NCBI Taxonomy" id="1341156"/>
    <lineage>
        <taxon>Bacteria</taxon>
        <taxon>Bacillati</taxon>
        <taxon>Bacillota</taxon>
        <taxon>Clostridia</taxon>
        <taxon>Eubacteriales</taxon>
        <taxon>Oscillospiraceae</taxon>
        <taxon>Ruminococcus</taxon>
    </lineage>
</organism>
<accession>A0A011VS84</accession>
<reference evidence="3 4" key="1">
    <citation type="submission" date="2013-06" db="EMBL/GenBank/DDBJ databases">
        <title>Rumen cellulosomics: divergent fiber-degrading strategies revealed by comparative genome-wide analysis of six Ruminococcal strains.</title>
        <authorList>
            <person name="Dassa B."/>
            <person name="Borovok I."/>
            <person name="Lamed R."/>
            <person name="Flint H."/>
            <person name="Yeoman C.J."/>
            <person name="White B."/>
            <person name="Bayer E.A."/>
        </authorList>
    </citation>
    <scope>NUCLEOTIDE SEQUENCE [LARGE SCALE GENOMIC DNA]</scope>
    <source>
        <strain evidence="3 4">SY3</strain>
    </source>
</reference>
<name>A0A011VS84_RUMAL</name>
<comment type="caution">
    <text evidence="3">The sequence shown here is derived from an EMBL/GenBank/DDBJ whole genome shotgun (WGS) entry which is preliminary data.</text>
</comment>
<keyword evidence="1" id="KW-1133">Transmembrane helix</keyword>
<keyword evidence="1" id="KW-0812">Transmembrane</keyword>
<evidence type="ECO:0000259" key="2">
    <source>
        <dbReference type="Pfam" id="PF09822"/>
    </source>
</evidence>
<feature type="transmembrane region" description="Helical" evidence="1">
    <location>
        <begin position="12"/>
        <end position="37"/>
    </location>
</feature>
<keyword evidence="1" id="KW-0472">Membrane</keyword>
<keyword evidence="4" id="KW-1185">Reference proteome</keyword>
<feature type="transmembrane region" description="Helical" evidence="1">
    <location>
        <begin position="474"/>
        <end position="495"/>
    </location>
</feature>
<protein>
    <submittedName>
        <fullName evidence="3">ABC transporter</fullName>
    </submittedName>
</protein>
<dbReference type="Pfam" id="PF09822">
    <property type="entry name" value="ABC_transp_aux"/>
    <property type="match status" value="1"/>
</dbReference>
<feature type="domain" description="ABC-type uncharacterised transport system" evidence="2">
    <location>
        <begin position="185"/>
        <end position="301"/>
    </location>
</feature>
<dbReference type="PATRIC" id="fig|1341156.4.peg.2699"/>
<evidence type="ECO:0000313" key="3">
    <source>
        <dbReference type="EMBL" id="EXM37448.1"/>
    </source>
</evidence>
<dbReference type="AlphaFoldDB" id="A0A011VS84"/>
<dbReference type="RefSeq" id="WP_037288833.1">
    <property type="nucleotide sequence ID" value="NZ_JEOB01000004.1"/>
</dbReference>
<evidence type="ECO:0000313" key="4">
    <source>
        <dbReference type="Proteomes" id="UP000021369"/>
    </source>
</evidence>
<sequence>MAQNETKKTKKSHGFTAVALVFAAISLAIVVLINLMVSRLNITWDMTSSGMYKLTDSTRDYLDSLDKEVNFYFLFDMDVLSTDTDSMPLYNAMKEYSKYDCINFQAFDPDDDPDKIKEFKDMGLSVKQGDVVIECDGRVKRLAANSMFQTHIDENKSTGTMYFTGENIITGAINAVVTGREIKMYFLTGHGEKQLDTDYTKLKRDLAARNYIAETLDLTSSNSVPDDAAIVVLAAPKNDISDSELKALNDYLDKGGNICFWMSPNEAELDYVNIEKLLKDYNIGMDYDIVEETDPELANVNYPTSFICAIVVADESTDIDITSELRQVESQGATPIMTDTRSFVQIYGEGNNSTHVFAGGLLETIDRIGDGSSSAIGKPVGGAKPRETLGNSVLELAMYSTDTDRADSKVMVIGTAEFIDDENYDQAYSIVPVNLQLSVFSWMYDSELALDFGIGGKERTFDEMSIESASKATLTNIIFIAVPVVVGLIGGAVWLKRRYTE</sequence>
<gene>
    <name evidence="3" type="ORF">RASY3_12675</name>
</gene>
<dbReference type="Proteomes" id="UP000021369">
    <property type="component" value="Unassembled WGS sequence"/>
</dbReference>
<dbReference type="EMBL" id="JEOB01000004">
    <property type="protein sequence ID" value="EXM37448.1"/>
    <property type="molecule type" value="Genomic_DNA"/>
</dbReference>